<dbReference type="FunFam" id="1.10.390.10:FF:000013">
    <property type="entry name" value="Aminopeptidase N"/>
    <property type="match status" value="1"/>
</dbReference>
<accession>B3LV61</accession>
<dbReference type="GO" id="GO:0005886">
    <property type="term" value="C:plasma membrane"/>
    <property type="evidence" value="ECO:0007669"/>
    <property type="project" value="UniProtKB-SubCell"/>
</dbReference>
<keyword evidence="8 12" id="KW-0862">Zinc</keyword>
<evidence type="ECO:0000259" key="16">
    <source>
        <dbReference type="Pfam" id="PF01433"/>
    </source>
</evidence>
<dbReference type="InterPro" id="IPR014782">
    <property type="entry name" value="Peptidase_M1_dom"/>
</dbReference>
<evidence type="ECO:0000313" key="20">
    <source>
        <dbReference type="Proteomes" id="UP000007801"/>
    </source>
</evidence>
<dbReference type="GO" id="GO:0004177">
    <property type="term" value="F:aminopeptidase activity"/>
    <property type="evidence" value="ECO:0007669"/>
    <property type="project" value="UniProtKB-KW"/>
</dbReference>
<dbReference type="PRINTS" id="PR00756">
    <property type="entry name" value="ALADIPTASE"/>
</dbReference>
<dbReference type="InterPro" id="IPR042097">
    <property type="entry name" value="Aminopeptidase_N-like_N_sf"/>
</dbReference>
<dbReference type="EC" id="3.4.11.-" evidence="14"/>
<dbReference type="Pfam" id="PF17900">
    <property type="entry name" value="Peptidase_M1_N"/>
    <property type="match status" value="1"/>
</dbReference>
<dbReference type="InterPro" id="IPR034016">
    <property type="entry name" value="M1_APN-typ"/>
</dbReference>
<dbReference type="InterPro" id="IPR001930">
    <property type="entry name" value="Peptidase_M1"/>
</dbReference>
<keyword evidence="9 14" id="KW-0482">Metalloprotease</keyword>
<evidence type="ECO:0000256" key="5">
    <source>
        <dbReference type="ARBA" id="ARBA00022670"/>
    </source>
</evidence>
<evidence type="ECO:0000256" key="3">
    <source>
        <dbReference type="ARBA" id="ARBA00022438"/>
    </source>
</evidence>
<evidence type="ECO:0000256" key="13">
    <source>
        <dbReference type="PIRSR" id="PIRSR634016-4"/>
    </source>
</evidence>
<evidence type="ECO:0000313" key="19">
    <source>
        <dbReference type="EMBL" id="EDV42533.2"/>
    </source>
</evidence>
<organism evidence="19 20">
    <name type="scientific">Drosophila ananassae</name>
    <name type="common">Fruit fly</name>
    <dbReference type="NCBI Taxonomy" id="7217"/>
    <lineage>
        <taxon>Eukaryota</taxon>
        <taxon>Metazoa</taxon>
        <taxon>Ecdysozoa</taxon>
        <taxon>Arthropoda</taxon>
        <taxon>Hexapoda</taxon>
        <taxon>Insecta</taxon>
        <taxon>Pterygota</taxon>
        <taxon>Neoptera</taxon>
        <taxon>Endopterygota</taxon>
        <taxon>Diptera</taxon>
        <taxon>Brachycera</taxon>
        <taxon>Muscomorpha</taxon>
        <taxon>Ephydroidea</taxon>
        <taxon>Drosophilidae</taxon>
        <taxon>Drosophila</taxon>
        <taxon>Sophophora</taxon>
    </lineage>
</organism>
<dbReference type="GO" id="GO:0006508">
    <property type="term" value="P:proteolysis"/>
    <property type="evidence" value="ECO:0007669"/>
    <property type="project" value="UniProtKB-KW"/>
</dbReference>
<evidence type="ECO:0000256" key="2">
    <source>
        <dbReference type="ARBA" id="ARBA00010136"/>
    </source>
</evidence>
<dbReference type="InterPro" id="IPR024571">
    <property type="entry name" value="ERAP1-like_C_dom"/>
</dbReference>
<evidence type="ECO:0000256" key="6">
    <source>
        <dbReference type="ARBA" id="ARBA00022723"/>
    </source>
</evidence>
<evidence type="ECO:0000256" key="9">
    <source>
        <dbReference type="ARBA" id="ARBA00023049"/>
    </source>
</evidence>
<dbReference type="eggNOG" id="KOG1046">
    <property type="taxonomic scope" value="Eukaryota"/>
</dbReference>
<keyword evidence="4" id="KW-0472">Membrane</keyword>
<feature type="binding site" evidence="12">
    <location>
        <position position="369"/>
    </location>
    <ligand>
        <name>Zn(2+)</name>
        <dbReference type="ChEBI" id="CHEBI:29105"/>
        <note>catalytic</note>
    </ligand>
</feature>
<dbReference type="AlphaFoldDB" id="B3LV61"/>
<keyword evidence="20" id="KW-1185">Reference proteome</keyword>
<gene>
    <name evidence="19" type="primary">Dana\GF18035</name>
    <name evidence="19" type="synonym">dana_GLEANR_19296</name>
    <name evidence="19" type="ORF">GF18035</name>
</gene>
<evidence type="ECO:0000256" key="15">
    <source>
        <dbReference type="SAM" id="SignalP"/>
    </source>
</evidence>
<dbReference type="GO" id="GO:0005737">
    <property type="term" value="C:cytoplasm"/>
    <property type="evidence" value="ECO:0007669"/>
    <property type="project" value="TreeGrafter"/>
</dbReference>
<dbReference type="FunCoup" id="B3LV61">
    <property type="interactions" value="22"/>
</dbReference>
<evidence type="ECO:0000256" key="11">
    <source>
        <dbReference type="PIRSR" id="PIRSR634016-1"/>
    </source>
</evidence>
<feature type="signal peptide" evidence="15">
    <location>
        <begin position="1"/>
        <end position="27"/>
    </location>
</feature>
<comment type="subcellular location">
    <subcellularLocation>
        <location evidence="1">Cell membrane</location>
        <topology evidence="1">Lipid-anchor</topology>
        <topology evidence="1">GPI-anchor</topology>
    </subcellularLocation>
</comment>
<dbReference type="Gene3D" id="2.60.40.1910">
    <property type="match status" value="1"/>
</dbReference>
<dbReference type="SUPFAM" id="SSF63737">
    <property type="entry name" value="Leukotriene A4 hydrolase N-terminal domain"/>
    <property type="match status" value="1"/>
</dbReference>
<evidence type="ECO:0000259" key="18">
    <source>
        <dbReference type="Pfam" id="PF17900"/>
    </source>
</evidence>
<feature type="site" description="Transition state stabilizer" evidence="13">
    <location>
        <position position="432"/>
    </location>
</feature>
<dbReference type="MEROPS" id="M01.A06"/>
<dbReference type="HOGENOM" id="CLU_003705_2_0_1"/>
<comment type="cofactor">
    <cofactor evidence="12 14">
        <name>Zn(2+)</name>
        <dbReference type="ChEBI" id="CHEBI:29105"/>
    </cofactor>
    <text evidence="12 14">Binds 1 zinc ion per subunit.</text>
</comment>
<proteinExistence type="inferred from homology"/>
<feature type="domain" description="Peptidase M1 membrane alanine aminopeptidase" evidence="16">
    <location>
        <begin position="276"/>
        <end position="502"/>
    </location>
</feature>
<dbReference type="InterPro" id="IPR045357">
    <property type="entry name" value="Aminopeptidase_N-like_N"/>
</dbReference>
<keyword evidence="10" id="KW-0449">Lipoprotein</keyword>
<evidence type="ECO:0000256" key="12">
    <source>
        <dbReference type="PIRSR" id="PIRSR634016-3"/>
    </source>
</evidence>
<keyword evidence="4" id="KW-0325">Glycoprotein</keyword>
<evidence type="ECO:0000256" key="7">
    <source>
        <dbReference type="ARBA" id="ARBA00022801"/>
    </source>
</evidence>
<dbReference type="FunFam" id="2.60.40.1730:FF:000016">
    <property type="entry name" value="Aminopeptidase"/>
    <property type="match status" value="1"/>
</dbReference>
<dbReference type="GO" id="GO:0098552">
    <property type="term" value="C:side of membrane"/>
    <property type="evidence" value="ECO:0007669"/>
    <property type="project" value="UniProtKB-KW"/>
</dbReference>
<evidence type="ECO:0000256" key="4">
    <source>
        <dbReference type="ARBA" id="ARBA00022622"/>
    </source>
</evidence>
<dbReference type="GeneID" id="6500814"/>
<keyword evidence="15" id="KW-0732">Signal</keyword>
<evidence type="ECO:0000256" key="10">
    <source>
        <dbReference type="ARBA" id="ARBA00023288"/>
    </source>
</evidence>
<feature type="chain" id="PRO_5006454346" description="Aminopeptidase" evidence="15">
    <location>
        <begin position="28"/>
        <end position="986"/>
    </location>
</feature>
<evidence type="ECO:0000256" key="8">
    <source>
        <dbReference type="ARBA" id="ARBA00022833"/>
    </source>
</evidence>
<feature type="domain" description="ERAP1-like C-terminal" evidence="17">
    <location>
        <begin position="581"/>
        <end position="856"/>
    </location>
</feature>
<evidence type="ECO:0000256" key="14">
    <source>
        <dbReference type="RuleBase" id="RU364040"/>
    </source>
</evidence>
<dbReference type="Gene3D" id="2.60.40.1730">
    <property type="entry name" value="tricorn interacting facor f3 domain"/>
    <property type="match status" value="1"/>
</dbReference>
<reference evidence="19 20" key="1">
    <citation type="journal article" date="2007" name="Nature">
        <title>Evolution of genes and genomes on the Drosophila phylogeny.</title>
        <authorList>
            <consortium name="Drosophila 12 Genomes Consortium"/>
            <person name="Clark A.G."/>
            <person name="Eisen M.B."/>
            <person name="Smith D.R."/>
            <person name="Bergman C.M."/>
            <person name="Oliver B."/>
            <person name="Markow T.A."/>
            <person name="Kaufman T.C."/>
            <person name="Kellis M."/>
            <person name="Gelbart W."/>
            <person name="Iyer V.N."/>
            <person name="Pollard D.A."/>
            <person name="Sackton T.B."/>
            <person name="Larracuente A.M."/>
            <person name="Singh N.D."/>
            <person name="Abad J.P."/>
            <person name="Abt D.N."/>
            <person name="Adryan B."/>
            <person name="Aguade M."/>
            <person name="Akashi H."/>
            <person name="Anderson W.W."/>
            <person name="Aquadro C.F."/>
            <person name="Ardell D.H."/>
            <person name="Arguello R."/>
            <person name="Artieri C.G."/>
            <person name="Barbash D.A."/>
            <person name="Barker D."/>
            <person name="Barsanti P."/>
            <person name="Batterham P."/>
            <person name="Batzoglou S."/>
            <person name="Begun D."/>
            <person name="Bhutkar A."/>
            <person name="Blanco E."/>
            <person name="Bosak S.A."/>
            <person name="Bradley R.K."/>
            <person name="Brand A.D."/>
            <person name="Brent M.R."/>
            <person name="Brooks A.N."/>
            <person name="Brown R.H."/>
            <person name="Butlin R.K."/>
            <person name="Caggese C."/>
            <person name="Calvi B.R."/>
            <person name="Bernardo de Carvalho A."/>
            <person name="Caspi A."/>
            <person name="Castrezana S."/>
            <person name="Celniker S.E."/>
            <person name="Chang J.L."/>
            <person name="Chapple C."/>
            <person name="Chatterji S."/>
            <person name="Chinwalla A."/>
            <person name="Civetta A."/>
            <person name="Clifton S.W."/>
            <person name="Comeron J.M."/>
            <person name="Costello J.C."/>
            <person name="Coyne J.A."/>
            <person name="Daub J."/>
            <person name="David R.G."/>
            <person name="Delcher A.L."/>
            <person name="Delehaunty K."/>
            <person name="Do C.B."/>
            <person name="Ebling H."/>
            <person name="Edwards K."/>
            <person name="Eickbush T."/>
            <person name="Evans J.D."/>
            <person name="Filipski A."/>
            <person name="Findeiss S."/>
            <person name="Freyhult E."/>
            <person name="Fulton L."/>
            <person name="Fulton R."/>
            <person name="Garcia A.C."/>
            <person name="Gardiner A."/>
            <person name="Garfield D.A."/>
            <person name="Garvin B.E."/>
            <person name="Gibson G."/>
            <person name="Gilbert D."/>
            <person name="Gnerre S."/>
            <person name="Godfrey J."/>
            <person name="Good R."/>
            <person name="Gotea V."/>
            <person name="Gravely B."/>
            <person name="Greenberg A.J."/>
            <person name="Griffiths-Jones S."/>
            <person name="Gross S."/>
            <person name="Guigo R."/>
            <person name="Gustafson E.A."/>
            <person name="Haerty W."/>
            <person name="Hahn M.W."/>
            <person name="Halligan D.L."/>
            <person name="Halpern A.L."/>
            <person name="Halter G.M."/>
            <person name="Han M.V."/>
            <person name="Heger A."/>
            <person name="Hillier L."/>
            <person name="Hinrichs A.S."/>
            <person name="Holmes I."/>
            <person name="Hoskins R.A."/>
            <person name="Hubisz M.J."/>
            <person name="Hultmark D."/>
            <person name="Huntley M.A."/>
            <person name="Jaffe D.B."/>
            <person name="Jagadeeshan S."/>
            <person name="Jeck W.R."/>
            <person name="Johnson J."/>
            <person name="Jones C.D."/>
            <person name="Jordan W.C."/>
            <person name="Karpen G.H."/>
            <person name="Kataoka E."/>
            <person name="Keightley P.D."/>
            <person name="Kheradpour P."/>
            <person name="Kirkness E.F."/>
            <person name="Koerich L.B."/>
            <person name="Kristiansen K."/>
            <person name="Kudrna D."/>
            <person name="Kulathinal R.J."/>
            <person name="Kumar S."/>
            <person name="Kwok R."/>
            <person name="Lander E."/>
            <person name="Langley C.H."/>
            <person name="Lapoint R."/>
            <person name="Lazzaro B.P."/>
            <person name="Lee S.J."/>
            <person name="Levesque L."/>
            <person name="Li R."/>
            <person name="Lin C.F."/>
            <person name="Lin M.F."/>
            <person name="Lindblad-Toh K."/>
            <person name="Llopart A."/>
            <person name="Long M."/>
            <person name="Low L."/>
            <person name="Lozovsky E."/>
            <person name="Lu J."/>
            <person name="Luo M."/>
            <person name="Machado C.A."/>
            <person name="Makalowski W."/>
            <person name="Marzo M."/>
            <person name="Matsuda M."/>
            <person name="Matzkin L."/>
            <person name="McAllister B."/>
            <person name="McBride C.S."/>
            <person name="McKernan B."/>
            <person name="McKernan K."/>
            <person name="Mendez-Lago M."/>
            <person name="Minx P."/>
            <person name="Mollenhauer M.U."/>
            <person name="Montooth K."/>
            <person name="Mount S.M."/>
            <person name="Mu X."/>
            <person name="Myers E."/>
            <person name="Negre B."/>
            <person name="Newfeld S."/>
            <person name="Nielsen R."/>
            <person name="Noor M.A."/>
            <person name="O'Grady P."/>
            <person name="Pachter L."/>
            <person name="Papaceit M."/>
            <person name="Parisi M.J."/>
            <person name="Parisi M."/>
            <person name="Parts L."/>
            <person name="Pedersen J.S."/>
            <person name="Pesole G."/>
            <person name="Phillippy A.M."/>
            <person name="Ponting C.P."/>
            <person name="Pop M."/>
            <person name="Porcelli D."/>
            <person name="Powell J.R."/>
            <person name="Prohaska S."/>
            <person name="Pruitt K."/>
            <person name="Puig M."/>
            <person name="Quesneville H."/>
            <person name="Ram K.R."/>
            <person name="Rand D."/>
            <person name="Rasmussen M.D."/>
            <person name="Reed L.K."/>
            <person name="Reenan R."/>
            <person name="Reily A."/>
            <person name="Remington K.A."/>
            <person name="Rieger T.T."/>
            <person name="Ritchie M.G."/>
            <person name="Robin C."/>
            <person name="Rogers Y.H."/>
            <person name="Rohde C."/>
            <person name="Rozas J."/>
            <person name="Rubenfield M.J."/>
            <person name="Ruiz A."/>
            <person name="Russo S."/>
            <person name="Salzberg S.L."/>
            <person name="Sanchez-Gracia A."/>
            <person name="Saranga D.J."/>
            <person name="Sato H."/>
            <person name="Schaeffer S.W."/>
            <person name="Schatz M.C."/>
            <person name="Schlenke T."/>
            <person name="Schwartz R."/>
            <person name="Segarra C."/>
            <person name="Singh R.S."/>
            <person name="Sirot L."/>
            <person name="Sirota M."/>
            <person name="Sisneros N.B."/>
            <person name="Smith C.D."/>
            <person name="Smith T.F."/>
            <person name="Spieth J."/>
            <person name="Stage D.E."/>
            <person name="Stark A."/>
            <person name="Stephan W."/>
            <person name="Strausberg R.L."/>
            <person name="Strempel S."/>
            <person name="Sturgill D."/>
            <person name="Sutton G."/>
            <person name="Sutton G.G."/>
            <person name="Tao W."/>
            <person name="Teichmann S."/>
            <person name="Tobari Y.N."/>
            <person name="Tomimura Y."/>
            <person name="Tsolas J.M."/>
            <person name="Valente V.L."/>
            <person name="Venter E."/>
            <person name="Venter J.C."/>
            <person name="Vicario S."/>
            <person name="Vieira F.G."/>
            <person name="Vilella A.J."/>
            <person name="Villasante A."/>
            <person name="Walenz B."/>
            <person name="Wang J."/>
            <person name="Wasserman M."/>
            <person name="Watts T."/>
            <person name="Wilson D."/>
            <person name="Wilson R.K."/>
            <person name="Wing R.A."/>
            <person name="Wolfner M.F."/>
            <person name="Wong A."/>
            <person name="Wong G.K."/>
            <person name="Wu C.I."/>
            <person name="Wu G."/>
            <person name="Yamamoto D."/>
            <person name="Yang H.P."/>
            <person name="Yang S.P."/>
            <person name="Yorke J.A."/>
            <person name="Yoshida K."/>
            <person name="Zdobnov E."/>
            <person name="Zhang P."/>
            <person name="Zhang Y."/>
            <person name="Zimin A.V."/>
            <person name="Baldwin J."/>
            <person name="Abdouelleil A."/>
            <person name="Abdulkadir J."/>
            <person name="Abebe A."/>
            <person name="Abera B."/>
            <person name="Abreu J."/>
            <person name="Acer S.C."/>
            <person name="Aftuck L."/>
            <person name="Alexander A."/>
            <person name="An P."/>
            <person name="Anderson E."/>
            <person name="Anderson S."/>
            <person name="Arachi H."/>
            <person name="Azer M."/>
            <person name="Bachantsang P."/>
            <person name="Barry A."/>
            <person name="Bayul T."/>
            <person name="Berlin A."/>
            <person name="Bessette D."/>
            <person name="Bloom T."/>
            <person name="Blye J."/>
            <person name="Boguslavskiy L."/>
            <person name="Bonnet C."/>
            <person name="Boukhgalter B."/>
            <person name="Bourzgui I."/>
            <person name="Brown A."/>
            <person name="Cahill P."/>
            <person name="Channer S."/>
            <person name="Cheshatsang Y."/>
            <person name="Chuda L."/>
            <person name="Citroen M."/>
            <person name="Collymore A."/>
            <person name="Cooke P."/>
            <person name="Costello M."/>
            <person name="D'Aco K."/>
            <person name="Daza R."/>
            <person name="De Haan G."/>
            <person name="DeGray S."/>
            <person name="DeMaso C."/>
            <person name="Dhargay N."/>
            <person name="Dooley K."/>
            <person name="Dooley E."/>
            <person name="Doricent M."/>
            <person name="Dorje P."/>
            <person name="Dorjee K."/>
            <person name="Dupes A."/>
            <person name="Elong R."/>
            <person name="Falk J."/>
            <person name="Farina A."/>
            <person name="Faro S."/>
            <person name="Ferguson D."/>
            <person name="Fisher S."/>
            <person name="Foley C.D."/>
            <person name="Franke A."/>
            <person name="Friedrich D."/>
            <person name="Gadbois L."/>
            <person name="Gearin G."/>
            <person name="Gearin C.R."/>
            <person name="Giannoukos G."/>
            <person name="Goode T."/>
            <person name="Graham J."/>
            <person name="Grandbois E."/>
            <person name="Grewal S."/>
            <person name="Gyaltsen K."/>
            <person name="Hafez N."/>
            <person name="Hagos B."/>
            <person name="Hall J."/>
            <person name="Henson C."/>
            <person name="Hollinger A."/>
            <person name="Honan T."/>
            <person name="Huard M.D."/>
            <person name="Hughes L."/>
            <person name="Hurhula B."/>
            <person name="Husby M.E."/>
            <person name="Kamat A."/>
            <person name="Kanga B."/>
            <person name="Kashin S."/>
            <person name="Khazanovich D."/>
            <person name="Kisner P."/>
            <person name="Lance K."/>
            <person name="Lara M."/>
            <person name="Lee W."/>
            <person name="Lennon N."/>
            <person name="Letendre F."/>
            <person name="LeVine R."/>
            <person name="Lipovsky A."/>
            <person name="Liu X."/>
            <person name="Liu J."/>
            <person name="Liu S."/>
            <person name="Lokyitsang T."/>
            <person name="Lokyitsang Y."/>
            <person name="Lubonja R."/>
            <person name="Lui A."/>
            <person name="MacDonald P."/>
            <person name="Magnisalis V."/>
            <person name="Maru K."/>
            <person name="Matthews C."/>
            <person name="McCusker W."/>
            <person name="McDonough S."/>
            <person name="Mehta T."/>
            <person name="Meldrim J."/>
            <person name="Meneus L."/>
            <person name="Mihai O."/>
            <person name="Mihalev A."/>
            <person name="Mihova T."/>
            <person name="Mittelman R."/>
            <person name="Mlenga V."/>
            <person name="Montmayeur A."/>
            <person name="Mulrain L."/>
            <person name="Navidi A."/>
            <person name="Naylor J."/>
            <person name="Negash T."/>
            <person name="Nguyen T."/>
            <person name="Nguyen N."/>
            <person name="Nicol R."/>
            <person name="Norbu C."/>
            <person name="Norbu N."/>
            <person name="Novod N."/>
            <person name="O'Neill B."/>
            <person name="Osman S."/>
            <person name="Markiewicz E."/>
            <person name="Oyono O.L."/>
            <person name="Patti C."/>
            <person name="Phunkhang P."/>
            <person name="Pierre F."/>
            <person name="Priest M."/>
            <person name="Raghuraman S."/>
            <person name="Rege F."/>
            <person name="Reyes R."/>
            <person name="Rise C."/>
            <person name="Rogov P."/>
            <person name="Ross K."/>
            <person name="Ryan E."/>
            <person name="Settipalli S."/>
            <person name="Shea T."/>
            <person name="Sherpa N."/>
            <person name="Shi L."/>
            <person name="Shih D."/>
            <person name="Sparrow T."/>
            <person name="Spaulding J."/>
            <person name="Stalker J."/>
            <person name="Stange-Thomann N."/>
            <person name="Stavropoulos S."/>
            <person name="Stone C."/>
            <person name="Strader C."/>
            <person name="Tesfaye S."/>
            <person name="Thomson T."/>
            <person name="Thoulutsang Y."/>
            <person name="Thoulutsang D."/>
            <person name="Topham K."/>
            <person name="Topping I."/>
            <person name="Tsamla T."/>
            <person name="Vassiliev H."/>
            <person name="Vo A."/>
            <person name="Wangchuk T."/>
            <person name="Wangdi T."/>
            <person name="Weiand M."/>
            <person name="Wilkinson J."/>
            <person name="Wilson A."/>
            <person name="Yadav S."/>
            <person name="Young G."/>
            <person name="Yu Q."/>
            <person name="Zembek L."/>
            <person name="Zhong D."/>
            <person name="Zimmer A."/>
            <person name="Zwirko Z."/>
            <person name="Jaffe D.B."/>
            <person name="Alvarez P."/>
            <person name="Brockman W."/>
            <person name="Butler J."/>
            <person name="Chin C."/>
            <person name="Gnerre S."/>
            <person name="Grabherr M."/>
            <person name="Kleber M."/>
            <person name="Mauceli E."/>
            <person name="MacCallum I."/>
        </authorList>
    </citation>
    <scope>NUCLEOTIDE SEQUENCE [LARGE SCALE GENOMIC DNA]</scope>
    <source>
        <strain evidence="20">Tucson 14024-0371.13</strain>
    </source>
</reference>
<dbReference type="InterPro" id="IPR050344">
    <property type="entry name" value="Peptidase_M1_aminopeptidases"/>
</dbReference>
<keyword evidence="7 14" id="KW-0378">Hydrolase</keyword>
<dbReference type="Gene3D" id="1.25.50.20">
    <property type="match status" value="1"/>
</dbReference>
<dbReference type="EMBL" id="CH902617">
    <property type="protein sequence ID" value="EDV42533.2"/>
    <property type="molecule type" value="Genomic_DNA"/>
</dbReference>
<dbReference type="InterPro" id="IPR027268">
    <property type="entry name" value="Peptidase_M4/M1_CTD_sf"/>
</dbReference>
<feature type="active site" description="Proton acceptor" evidence="11">
    <location>
        <position position="347"/>
    </location>
</feature>
<dbReference type="PANTHER" id="PTHR11533:SF299">
    <property type="entry name" value="AMINOPEPTIDASE"/>
    <property type="match status" value="1"/>
</dbReference>
<comment type="similarity">
    <text evidence="2 14">Belongs to the peptidase M1 family.</text>
</comment>
<keyword evidence="6 12" id="KW-0479">Metal-binding</keyword>
<dbReference type="PANTHER" id="PTHR11533">
    <property type="entry name" value="PROTEASE M1 ZINC METALLOPROTEASE"/>
    <property type="match status" value="1"/>
</dbReference>
<dbReference type="GO" id="GO:0008237">
    <property type="term" value="F:metallopeptidase activity"/>
    <property type="evidence" value="ECO:0007669"/>
    <property type="project" value="UniProtKB-KW"/>
</dbReference>
<dbReference type="Pfam" id="PF01433">
    <property type="entry name" value="Peptidase_M1"/>
    <property type="match status" value="1"/>
</dbReference>
<dbReference type="GO" id="GO:0005615">
    <property type="term" value="C:extracellular space"/>
    <property type="evidence" value="ECO:0007669"/>
    <property type="project" value="TreeGrafter"/>
</dbReference>
<keyword evidence="3 14" id="KW-0031">Aminopeptidase</keyword>
<name>B3LV61_DROAN</name>
<dbReference type="STRING" id="7217.B3LV61"/>
<sequence length="986" mass="113804">MITPSGLAWLRVAGIALMILAVVEVDAIETPRDRPLRLPNDTYPLHYQLHISSNIHTGTLLFSGNATIDVLIRRSTNEIVLHAKNLTDIQITVHRLATSDAGLETFVLVDDLTHTFYEQAAFLIIHPQDDHQAFGEGQRYRLEILYTAIMRNRAMGLYYMDYHDEKTNSTVYVAATQSEPTYARLIFPCYDEPGFKSNFSITLTHGSTHSAISNMPVKKLISHGDLTTTHFHATPPMSTYLVAFVISNFESISETYRGVTQSVYSSPTTKEKGQSALKNAVRTVAAMEDYFGVSYPLEKLDHVALKKNYGAAMENWGLITFKEANLLQQDSDDVHKRVKDKITQNHEIAHQWFGNLVSPEWWTYAWMNEGFATYFGYVITDLLYPEEKVMDMFVADEADRAYSYNSFFDVRPMTSYVEKEKDIMAAFDIITYKRAACVIKMFHHAFRQKLFVKAISHFLEKYRYSTANELNLFDALQTELREDEYFSQQPWTSRVQDIMLSWTHSEWMPIVLVTRNYENNSITFSQRSIHAKDELWWIPLNFATAQAPSFQDTQADLFMPPQSHYSVTLDDLGFQLNGRDWIIVNKQQTGFYHVHYDNDNLRAIARQLQVNHSLIHPVNRAALFRDLKPLIEHNEIEHVDVLFEMLKYMEFEEDMLPWNQVADTIDFLRRNLFATSSQDLFNAFVRRLVTPIFRRLFLDPDGGQISNSALNAGQEILQMACVADLPECLDYTRRLTKEYIFKRVNLTNDSEYYAMYDTVLCLGVRYLSDNDFRGVIDMLQAADRSSVYYDDMIYSLRCTQSHRHLLSYLELLLGENSTHLILSDPEAMMYLFYVYKSNQAARPVIWQYIDRNYRLLCRSPNFVEHFNQIAEFLPRQQRPHFMRLRQSIACHMALESLRPNEELIDVNSPLVGKKAKLSESFLDKFEQQIHSWLLSEVPSAPGKSDALLAASLSAVSNGSSRPQGILKDATRVVRKALSSIGPSFYR</sequence>
<dbReference type="GO" id="GO:0008270">
    <property type="term" value="F:zinc ion binding"/>
    <property type="evidence" value="ECO:0007669"/>
    <property type="project" value="UniProtKB-UniRule"/>
</dbReference>
<keyword evidence="4" id="KW-0336">GPI-anchor</keyword>
<dbReference type="Pfam" id="PF11838">
    <property type="entry name" value="ERAP1_C"/>
    <property type="match status" value="1"/>
</dbReference>
<feature type="binding site" evidence="12">
    <location>
        <position position="350"/>
    </location>
    <ligand>
        <name>Zn(2+)</name>
        <dbReference type="ChEBI" id="CHEBI:29105"/>
        <note>catalytic</note>
    </ligand>
</feature>
<feature type="domain" description="Aminopeptidase N-like N-terminal" evidence="18">
    <location>
        <begin position="44"/>
        <end position="241"/>
    </location>
</feature>
<dbReference type="InParanoid" id="B3LV61"/>
<dbReference type="Gene3D" id="1.10.390.10">
    <property type="entry name" value="Neutral Protease Domain 2"/>
    <property type="match status" value="1"/>
</dbReference>
<dbReference type="CDD" id="cd09601">
    <property type="entry name" value="M1_APN-Q_like"/>
    <property type="match status" value="1"/>
</dbReference>
<evidence type="ECO:0000259" key="17">
    <source>
        <dbReference type="Pfam" id="PF11838"/>
    </source>
</evidence>
<feature type="binding site" evidence="12">
    <location>
        <position position="346"/>
    </location>
    <ligand>
        <name>Zn(2+)</name>
        <dbReference type="ChEBI" id="CHEBI:29105"/>
        <note>catalytic</note>
    </ligand>
</feature>
<dbReference type="OrthoDB" id="10031169at2759"/>
<evidence type="ECO:0000256" key="1">
    <source>
        <dbReference type="ARBA" id="ARBA00004609"/>
    </source>
</evidence>
<keyword evidence="5 14" id="KW-0645">Protease</keyword>
<dbReference type="SUPFAM" id="SSF55486">
    <property type="entry name" value="Metalloproteases ('zincins'), catalytic domain"/>
    <property type="match status" value="1"/>
</dbReference>
<dbReference type="Proteomes" id="UP000007801">
    <property type="component" value="Unassembled WGS sequence"/>
</dbReference>
<dbReference type="KEGG" id="dan:6500814"/>
<protein>
    <recommendedName>
        <fullName evidence="14">Aminopeptidase</fullName>
        <ecNumber evidence="14">3.4.11.-</ecNumber>
    </recommendedName>
</protein>